<evidence type="ECO:0000313" key="2">
    <source>
        <dbReference type="Proteomes" id="UP000229681"/>
    </source>
</evidence>
<gene>
    <name evidence="1" type="ORF">CUN49_13495</name>
</gene>
<dbReference type="AlphaFoldDB" id="A0A2M8PBF8"/>
<name>A0A2M8PBF8_9CHLR</name>
<organism evidence="1 2">
    <name type="scientific">Candidatus Thermofonsia Clade 1 bacterium</name>
    <dbReference type="NCBI Taxonomy" id="2364210"/>
    <lineage>
        <taxon>Bacteria</taxon>
        <taxon>Bacillati</taxon>
        <taxon>Chloroflexota</taxon>
        <taxon>Candidatus Thermofontia</taxon>
        <taxon>Candidatus Thermofonsia Clade 1</taxon>
    </lineage>
</organism>
<protein>
    <submittedName>
        <fullName evidence="1">Uncharacterized protein</fullName>
    </submittedName>
</protein>
<comment type="caution">
    <text evidence="1">The sequence shown here is derived from an EMBL/GenBank/DDBJ whole genome shotgun (WGS) entry which is preliminary data.</text>
</comment>
<evidence type="ECO:0000313" key="1">
    <source>
        <dbReference type="EMBL" id="PJF34865.1"/>
    </source>
</evidence>
<proteinExistence type="predicted"/>
<sequence>MRNALDMAYYLVLLSPSAYESFAGRLELPAWRAAALATLRPGDLLIAYLAALSRWIGLLEVQAVYGTHVHVQAHVWLTLAQGVPLAQPRLWAALSFTRQRDPNMASAIPTLRTTLTPLSPADGALLADFLRAQAESGQETPYDQAAYQALLARRLTRQDGRSLIVAMPDLHDMHIEDLFYSNIEGRETVRVQALLADLGAKMGYTIWIPHEDRSVVFREWKPKQRPMLDSFAQFDLDVLTRETIERFDMLWIHDGQIVRAFEIEHSYSIYLGLLRIADFFSLQPNAATQVHLVAPDSRRERIFQEVARPCFSLMQPAPLRELVSYLAYEAVRDFAAQPLQPFGAAALDAFAEAID</sequence>
<accession>A0A2M8PBF8</accession>
<dbReference type="EMBL" id="PGTM01000255">
    <property type="protein sequence ID" value="PJF34865.1"/>
    <property type="molecule type" value="Genomic_DNA"/>
</dbReference>
<dbReference type="Proteomes" id="UP000229681">
    <property type="component" value="Unassembled WGS sequence"/>
</dbReference>
<reference evidence="1 2" key="1">
    <citation type="submission" date="2017-11" db="EMBL/GenBank/DDBJ databases">
        <title>Evolution of Phototrophy in the Chloroflexi Phylum Driven by Horizontal Gene Transfer.</title>
        <authorList>
            <person name="Ward L.M."/>
            <person name="Hemp J."/>
            <person name="Shih P.M."/>
            <person name="Mcglynn S.E."/>
            <person name="Fischer W."/>
        </authorList>
    </citation>
    <scope>NUCLEOTIDE SEQUENCE [LARGE SCALE GENOMIC DNA]</scope>
    <source>
        <strain evidence="1">JP3_13</strain>
    </source>
</reference>